<evidence type="ECO:0000256" key="21">
    <source>
        <dbReference type="ARBA" id="ARBA00049981"/>
    </source>
</evidence>
<keyword evidence="17" id="KW-0464">Manganese</keyword>
<evidence type="ECO:0000256" key="20">
    <source>
        <dbReference type="ARBA" id="ARBA00034003"/>
    </source>
</evidence>
<evidence type="ECO:0000256" key="8">
    <source>
        <dbReference type="ARBA" id="ARBA00022741"/>
    </source>
</evidence>
<evidence type="ECO:0000256" key="6">
    <source>
        <dbReference type="ARBA" id="ARBA00022722"/>
    </source>
</evidence>
<dbReference type="PROSITE" id="PS50160">
    <property type="entry name" value="DNA_LIGASE_A3"/>
    <property type="match status" value="1"/>
</dbReference>
<comment type="caution">
    <text evidence="24">The sequence shown here is derived from an EMBL/GenBank/DDBJ whole genome shotgun (WGS) entry which is preliminary data.</text>
</comment>
<keyword evidence="12" id="KW-0067">ATP-binding</keyword>
<dbReference type="InterPro" id="IPR012310">
    <property type="entry name" value="DNA_ligase_ATP-dep_cent"/>
</dbReference>
<comment type="cofactor">
    <cofactor evidence="1">
        <name>Mn(2+)</name>
        <dbReference type="ChEBI" id="CHEBI:29035"/>
    </cofactor>
</comment>
<dbReference type="GO" id="GO:0016874">
    <property type="term" value="F:ligase activity"/>
    <property type="evidence" value="ECO:0007669"/>
    <property type="project" value="UniProtKB-KW"/>
</dbReference>
<comment type="similarity">
    <text evidence="22">In the N-terminal section; belongs to the LigD polymerase family.</text>
</comment>
<evidence type="ECO:0000256" key="22">
    <source>
        <dbReference type="ARBA" id="ARBA00049990"/>
    </source>
</evidence>
<reference evidence="24 25" key="1">
    <citation type="submission" date="2021-03" db="EMBL/GenBank/DDBJ databases">
        <title>Sequencing the genomes of 1000 actinobacteria strains.</title>
        <authorList>
            <person name="Klenk H.-P."/>
        </authorList>
    </citation>
    <scope>NUCLEOTIDE SEQUENCE [LARGE SCALE GENOMIC DNA]</scope>
    <source>
        <strain evidence="24 25">DSM 45510</strain>
    </source>
</reference>
<keyword evidence="4" id="KW-0808">Transferase</keyword>
<dbReference type="NCBIfam" id="TIGR02778">
    <property type="entry name" value="ligD_pol"/>
    <property type="match status" value="1"/>
</dbReference>
<proteinExistence type="inferred from homology"/>
<dbReference type="Pfam" id="PF04679">
    <property type="entry name" value="DNA_ligase_A_C"/>
    <property type="match status" value="1"/>
</dbReference>
<dbReference type="NCBIfam" id="TIGR02776">
    <property type="entry name" value="NHEJ_ligase_prk"/>
    <property type="match status" value="1"/>
</dbReference>
<evidence type="ECO:0000256" key="4">
    <source>
        <dbReference type="ARBA" id="ARBA00022679"/>
    </source>
</evidence>
<protein>
    <recommendedName>
        <fullName evidence="2">DNA ligase (ATP)</fullName>
        <ecNumber evidence="2">6.5.1.1</ecNumber>
    </recommendedName>
    <alternativeName>
        <fullName evidence="19">NHEJ DNA polymerase</fullName>
    </alternativeName>
</protein>
<evidence type="ECO:0000256" key="2">
    <source>
        <dbReference type="ARBA" id="ARBA00012727"/>
    </source>
</evidence>
<dbReference type="Gene3D" id="2.40.50.140">
    <property type="entry name" value="Nucleic acid-binding proteins"/>
    <property type="match status" value="1"/>
</dbReference>
<evidence type="ECO:0000256" key="10">
    <source>
        <dbReference type="ARBA" id="ARBA00022801"/>
    </source>
</evidence>
<name>A0ABS4PJ52_9PSEU</name>
<evidence type="ECO:0000256" key="7">
    <source>
        <dbReference type="ARBA" id="ARBA00022723"/>
    </source>
</evidence>
<evidence type="ECO:0000256" key="3">
    <source>
        <dbReference type="ARBA" id="ARBA00022598"/>
    </source>
</evidence>
<dbReference type="InterPro" id="IPR014143">
    <property type="entry name" value="NHEJ_ligase_prk"/>
</dbReference>
<evidence type="ECO:0000313" key="24">
    <source>
        <dbReference type="EMBL" id="MBP2179446.1"/>
    </source>
</evidence>
<dbReference type="Proteomes" id="UP000741013">
    <property type="component" value="Unassembled WGS sequence"/>
</dbReference>
<gene>
    <name evidence="24" type="ORF">JOM49_000972</name>
</gene>
<dbReference type="InterPro" id="IPR012309">
    <property type="entry name" value="DNA_ligase_ATP-dep_C"/>
</dbReference>
<evidence type="ECO:0000256" key="17">
    <source>
        <dbReference type="ARBA" id="ARBA00023211"/>
    </source>
</evidence>
<dbReference type="EMBL" id="JAGGMS010000001">
    <property type="protein sequence ID" value="MBP2179446.1"/>
    <property type="molecule type" value="Genomic_DNA"/>
</dbReference>
<evidence type="ECO:0000259" key="23">
    <source>
        <dbReference type="PROSITE" id="PS50160"/>
    </source>
</evidence>
<evidence type="ECO:0000256" key="16">
    <source>
        <dbReference type="ARBA" id="ARBA00023204"/>
    </source>
</evidence>
<dbReference type="InterPro" id="IPR016059">
    <property type="entry name" value="DNA_ligase_ATP-dep_CS"/>
</dbReference>
<keyword evidence="25" id="KW-1185">Reference proteome</keyword>
<dbReference type="PANTHER" id="PTHR42705:SF2">
    <property type="entry name" value="BIFUNCTIONAL NON-HOMOLOGOUS END JOINING PROTEIN LIGD"/>
    <property type="match status" value="1"/>
</dbReference>
<dbReference type="SUPFAM" id="SSF50249">
    <property type="entry name" value="Nucleic acid-binding proteins"/>
    <property type="match status" value="1"/>
</dbReference>
<keyword evidence="5" id="KW-0548">Nucleotidyltransferase</keyword>
<dbReference type="NCBIfam" id="TIGR02779">
    <property type="entry name" value="NHEJ_ligase_lig"/>
    <property type="match status" value="1"/>
</dbReference>
<evidence type="ECO:0000313" key="25">
    <source>
        <dbReference type="Proteomes" id="UP000741013"/>
    </source>
</evidence>
<keyword evidence="11" id="KW-0269">Exonuclease</keyword>
<evidence type="ECO:0000256" key="15">
    <source>
        <dbReference type="ARBA" id="ARBA00023172"/>
    </source>
</evidence>
<evidence type="ECO:0000256" key="18">
    <source>
        <dbReference type="ARBA" id="ARBA00023268"/>
    </source>
</evidence>
<keyword evidence="6" id="KW-0540">Nuclease</keyword>
<keyword evidence="3 24" id="KW-0436">Ligase</keyword>
<dbReference type="Pfam" id="PF21686">
    <property type="entry name" value="LigD_Prim-Pol"/>
    <property type="match status" value="1"/>
</dbReference>
<evidence type="ECO:0000256" key="12">
    <source>
        <dbReference type="ARBA" id="ARBA00022840"/>
    </source>
</evidence>
<keyword evidence="16" id="KW-0234">DNA repair</keyword>
<comment type="catalytic activity">
    <reaction evidence="20">
        <text>ATP + (deoxyribonucleotide)n-3'-hydroxyl + 5'-phospho-(deoxyribonucleotide)m = (deoxyribonucleotide)n+m + AMP + diphosphate.</text>
        <dbReference type="EC" id="6.5.1.1"/>
    </reaction>
</comment>
<keyword evidence="7" id="KW-0479">Metal-binding</keyword>
<keyword evidence="13" id="KW-0239">DNA-directed DNA polymerase</keyword>
<dbReference type="SUPFAM" id="SSF56091">
    <property type="entry name" value="DNA ligase/mRNA capping enzyme, catalytic domain"/>
    <property type="match status" value="1"/>
</dbReference>
<dbReference type="Gene3D" id="3.30.470.30">
    <property type="entry name" value="DNA ligase/mRNA capping enzyme"/>
    <property type="match status" value="1"/>
</dbReference>
<dbReference type="RefSeq" id="WP_209663154.1">
    <property type="nucleotide sequence ID" value="NZ_JAGGMS010000001.1"/>
</dbReference>
<keyword evidence="18" id="KW-0511">Multifunctional enzyme</keyword>
<accession>A0ABS4PJ52</accession>
<keyword evidence="9" id="KW-0227">DNA damage</keyword>
<dbReference type="CDD" id="cd04861">
    <property type="entry name" value="LigD_Pol_like"/>
    <property type="match status" value="1"/>
</dbReference>
<dbReference type="CDD" id="cd07906">
    <property type="entry name" value="Adenylation_DNA_ligase_LigD_LigC"/>
    <property type="match status" value="1"/>
</dbReference>
<evidence type="ECO:0000256" key="1">
    <source>
        <dbReference type="ARBA" id="ARBA00001936"/>
    </source>
</evidence>
<dbReference type="Pfam" id="PF01068">
    <property type="entry name" value="DNA_ligase_A_M"/>
    <property type="match status" value="1"/>
</dbReference>
<dbReference type="Gene3D" id="3.30.1490.70">
    <property type="match status" value="1"/>
</dbReference>
<keyword evidence="10" id="KW-0378">Hydrolase</keyword>
<sequence>MKVQREPMLATLSDRPFTDPNWIFERKLDGVRALIIREDGGEPQLWSRNQKLMNGAYPELVEALATQGGPDFVVDGEVVAFDDEGRTSFARLQHRMHLRDPRASVATGIEVFLYLFDLLAFGGMEATSLPLRQRKQLLADAFDFDEPLRLSEHRDTEGEKFLAEARDEGWEGLIAKRGDAPYRPGRSSDWLKLKCVREQEVVIGGYTDPTGSRPGFGALLAGYYEGEVLRYAGKIGTGFDQRTLRELHGRLRDLSRPDSPFTGEVPERRPHWVEPELVVQAGFAEWTSDGRLRHARYLGLRTDKAPREVVSEMPALDVKTTRLDKVYYPADGVTKGEVIEHYRTVAEVMLPHLRGRPLTMRRYPHGVGGENWFQKEAPAHWPDWMRTEDVPQHDGQGSTRHVLAEDPATLVYLANQAALEFHIWTSTWEALDHPDLVVIDIDPPNGTAVDSLREVTRAVRELYKAVGLAAYVQATGGRGYHVVAPLDRSSPHETVVAFAREAADFLASKAPAMLTTEFRKNKRGKRIFLDTARNGYAQTFVAPYSLRGRAGARVATPLDWDELGHTEPDAYDIPELRRRLAQKDDPWQDMHEHAGSAEEARAQLAEFA</sequence>
<organism evidence="24 25">
    <name type="scientific">Amycolatopsis magusensis</name>
    <dbReference type="NCBI Taxonomy" id="882444"/>
    <lineage>
        <taxon>Bacteria</taxon>
        <taxon>Bacillati</taxon>
        <taxon>Actinomycetota</taxon>
        <taxon>Actinomycetes</taxon>
        <taxon>Pseudonocardiales</taxon>
        <taxon>Pseudonocardiaceae</taxon>
        <taxon>Amycolatopsis</taxon>
    </lineage>
</organism>
<keyword evidence="14" id="KW-0238">DNA-binding</keyword>
<dbReference type="PANTHER" id="PTHR42705">
    <property type="entry name" value="BIFUNCTIONAL NON-HOMOLOGOUS END JOINING PROTEIN LIGD"/>
    <property type="match status" value="1"/>
</dbReference>
<comment type="similarity">
    <text evidence="21">In the C-terminal section; belongs to the ATP-dependent DNA ligase family.</text>
</comment>
<dbReference type="EC" id="6.5.1.1" evidence="2"/>
<dbReference type="InterPro" id="IPR052171">
    <property type="entry name" value="NHEJ_LigD"/>
</dbReference>
<dbReference type="PROSITE" id="PS00697">
    <property type="entry name" value="DNA_LIGASE_A1"/>
    <property type="match status" value="1"/>
</dbReference>
<dbReference type="Gene3D" id="3.90.920.10">
    <property type="entry name" value="DNA primase, PRIM domain"/>
    <property type="match status" value="1"/>
</dbReference>
<keyword evidence="15" id="KW-0233">DNA recombination</keyword>
<dbReference type="InterPro" id="IPR014145">
    <property type="entry name" value="LigD_pol_dom"/>
</dbReference>
<evidence type="ECO:0000256" key="19">
    <source>
        <dbReference type="ARBA" id="ARBA00029943"/>
    </source>
</evidence>
<dbReference type="InterPro" id="IPR012340">
    <property type="entry name" value="NA-bd_OB-fold"/>
</dbReference>
<keyword evidence="8" id="KW-0547">Nucleotide-binding</keyword>
<evidence type="ECO:0000256" key="9">
    <source>
        <dbReference type="ARBA" id="ARBA00022763"/>
    </source>
</evidence>
<evidence type="ECO:0000256" key="14">
    <source>
        <dbReference type="ARBA" id="ARBA00023125"/>
    </source>
</evidence>
<evidence type="ECO:0000256" key="11">
    <source>
        <dbReference type="ARBA" id="ARBA00022839"/>
    </source>
</evidence>
<evidence type="ECO:0000256" key="13">
    <source>
        <dbReference type="ARBA" id="ARBA00022932"/>
    </source>
</evidence>
<dbReference type="CDD" id="cd07971">
    <property type="entry name" value="OBF_DNA_ligase_LigD"/>
    <property type="match status" value="1"/>
</dbReference>
<feature type="domain" description="ATP-dependent DNA ligase family profile" evidence="23">
    <location>
        <begin position="104"/>
        <end position="194"/>
    </location>
</feature>
<dbReference type="InterPro" id="IPR014146">
    <property type="entry name" value="LigD_ligase_dom"/>
</dbReference>
<evidence type="ECO:0000256" key="5">
    <source>
        <dbReference type="ARBA" id="ARBA00022695"/>
    </source>
</evidence>